<proteinExistence type="predicted"/>
<evidence type="ECO:0000313" key="4">
    <source>
        <dbReference type="Proteomes" id="UP000030652"/>
    </source>
</evidence>
<evidence type="ECO:0000259" key="2">
    <source>
        <dbReference type="Pfam" id="PF07589"/>
    </source>
</evidence>
<accession>A0A0B0EKQ0</accession>
<dbReference type="Proteomes" id="UP000030652">
    <property type="component" value="Unassembled WGS sequence"/>
</dbReference>
<evidence type="ECO:0000256" key="1">
    <source>
        <dbReference type="SAM" id="Phobius"/>
    </source>
</evidence>
<evidence type="ECO:0000313" key="3">
    <source>
        <dbReference type="EMBL" id="KHE91698.1"/>
    </source>
</evidence>
<keyword evidence="1" id="KW-0812">Transmembrane</keyword>
<feature type="non-terminal residue" evidence="3">
    <location>
        <position position="1"/>
    </location>
</feature>
<dbReference type="InterPro" id="IPR013424">
    <property type="entry name" value="Ice-binding_C"/>
</dbReference>
<protein>
    <submittedName>
        <fullName evidence="3">PEP-CTERM motif protein</fullName>
    </submittedName>
</protein>
<gene>
    <name evidence="3" type="ORF">SCABRO_02587</name>
</gene>
<organism evidence="3 4">
    <name type="scientific">Candidatus Scalindua brodae</name>
    <dbReference type="NCBI Taxonomy" id="237368"/>
    <lineage>
        <taxon>Bacteria</taxon>
        <taxon>Pseudomonadati</taxon>
        <taxon>Planctomycetota</taxon>
        <taxon>Candidatus Brocadiia</taxon>
        <taxon>Candidatus Brocadiales</taxon>
        <taxon>Candidatus Scalinduaceae</taxon>
        <taxon>Candidatus Scalindua</taxon>
    </lineage>
</organism>
<name>A0A0B0EKQ0_9BACT</name>
<keyword evidence="1" id="KW-1133">Transmembrane helix</keyword>
<comment type="caution">
    <text evidence="3">The sequence shown here is derived from an EMBL/GenBank/DDBJ whole genome shotgun (WGS) entry which is preliminary data.</text>
</comment>
<dbReference type="PATRIC" id="fig|237368.3.peg.2798"/>
<reference evidence="3 4" key="1">
    <citation type="submission" date="2014-10" db="EMBL/GenBank/DDBJ databases">
        <title>Draft genome of anammox bacterium scalindua brodae, obtained using differential coverage binning of sequence data from two enrichment reactors.</title>
        <authorList>
            <person name="Speth D.R."/>
            <person name="Russ L."/>
            <person name="Kartal B."/>
            <person name="Op den Camp H.J."/>
            <person name="Dutilh B.E."/>
            <person name="Jetten M.S."/>
        </authorList>
    </citation>
    <scope>NUCLEOTIDE SEQUENCE [LARGE SCALE GENOMIC DNA]</scope>
    <source>
        <strain evidence="3">RU1</strain>
    </source>
</reference>
<keyword evidence="1" id="KW-0472">Membrane</keyword>
<sequence>TNTGQTIDIQTSSKLNLGDTALLDGGTLKTTGTGVVNILGSGSATTTLNNVTLDAGSTASQGNTTDSIITGGLTNNGTWELNGTNSNTDLTFNGGIALNGTGSVVMNNAAPSANRILTDGSTMTHGVNHTIRGAGRLLDNGGGMINDGTIIADQANAMEIDPDNALAFTNNGTMQATGTGGFLFNGGTFTNTGQTIDIQTGSKLNLGDTALLDGGTLKTTGTGVVNILGSGPATTTLNNVTLDVGSTANQGNTTDSIITGGLTNNGTWELNGTNSPTDLTFHGGIALNGTGSVVMNNAAPTANRILTDGSTMTHGANHTIRGAGQLLDDGGGMINNGTIIADQANAMEIDPDDTLAFTNNGTMQATGAGGFLFNGGTFTNTGQTIDIQTGSKLNLGDTALLDGGTLKTTGTGVVNILGSGPATTTLNNVTLDVGSTANQGNTTDSIITGGLTNNGTWELNGTNSPTDLTFHGGIALNGTGSVVMNNAAPSVNRILTDGSTMTHGANHTIEGAGQIIASVVNNGTIHANQSNQLQLSTNNKTNNGLMKASSGGTLRALTDVDIDGTGSWEADGGKIQLDSGVDVTTTGSIKVLNGGELELNSANMTGSDLTVDSGGILDINSGIALSGNYLYSITDESDAEWGASSTLQMNGFNSFLELGGNDLGTDPFNHTGDFLGFSNNFDLTELIIGSNAQVHMIDFFDNGNRGGISGFAEALYVDTLTFYDTSGFLNLNGLHLYYNTINGDTSQIIDVPAPPLSQPVPEPATVALLGIGLAGLGGAALRRRIRRKRDDNKG</sequence>
<dbReference type="NCBIfam" id="TIGR02595">
    <property type="entry name" value="PEP_CTERM"/>
    <property type="match status" value="1"/>
</dbReference>
<feature type="domain" description="Ice-binding protein C-terminal" evidence="2">
    <location>
        <begin position="759"/>
        <end position="784"/>
    </location>
</feature>
<dbReference type="Pfam" id="PF07589">
    <property type="entry name" value="PEP-CTERM"/>
    <property type="match status" value="1"/>
</dbReference>
<dbReference type="AlphaFoldDB" id="A0A0B0EKQ0"/>
<dbReference type="EMBL" id="JRYO01000184">
    <property type="protein sequence ID" value="KHE91698.1"/>
    <property type="molecule type" value="Genomic_DNA"/>
</dbReference>
<dbReference type="eggNOG" id="COG3210">
    <property type="taxonomic scope" value="Bacteria"/>
</dbReference>
<feature type="transmembrane region" description="Helical" evidence="1">
    <location>
        <begin position="764"/>
        <end position="781"/>
    </location>
</feature>